<dbReference type="PIRSF" id="PIRSF017565">
    <property type="entry name" value="Kin_ATP-NAD_euk"/>
    <property type="match status" value="1"/>
</dbReference>
<comment type="subunit">
    <text evidence="1">Homodimer.</text>
</comment>
<dbReference type="EC" id="2.7.1.23" evidence="1"/>
<accession>T1JBC5</accession>
<dbReference type="InterPro" id="IPR016064">
    <property type="entry name" value="NAD/diacylglycerol_kinase_sf"/>
</dbReference>
<dbReference type="GO" id="GO:0003951">
    <property type="term" value="F:NAD+ kinase activity"/>
    <property type="evidence" value="ECO:0007669"/>
    <property type="project" value="UniProtKB-UniRule"/>
</dbReference>
<dbReference type="STRING" id="126957.T1JBC5"/>
<keyword evidence="1" id="KW-0520">NAD</keyword>
<dbReference type="GO" id="GO:0042803">
    <property type="term" value="F:protein homodimerization activity"/>
    <property type="evidence" value="ECO:0007669"/>
    <property type="project" value="UniProtKB-UniRule"/>
</dbReference>
<protein>
    <recommendedName>
        <fullName evidence="1">NAD kinase 2, mitochondrial</fullName>
        <ecNumber evidence="1">2.7.1.23</ecNumber>
    </recommendedName>
    <alternativeName>
        <fullName evidence="1">NAD kinase domain-containing protein 1, mitochondrial</fullName>
    </alternativeName>
</protein>
<comment type="subcellular location">
    <subcellularLocation>
        <location evidence="1">Mitochondrion</location>
    </subcellularLocation>
</comment>
<dbReference type="AlphaFoldDB" id="T1JBC5"/>
<reference evidence="3" key="1">
    <citation type="submission" date="2011-05" db="EMBL/GenBank/DDBJ databases">
        <authorList>
            <person name="Richards S.R."/>
            <person name="Qu J."/>
            <person name="Jiang H."/>
            <person name="Jhangiani S.N."/>
            <person name="Agravi P."/>
            <person name="Goodspeed R."/>
            <person name="Gross S."/>
            <person name="Mandapat C."/>
            <person name="Jackson L."/>
            <person name="Mathew T."/>
            <person name="Pu L."/>
            <person name="Thornton R."/>
            <person name="Saada N."/>
            <person name="Wilczek-Boney K.B."/>
            <person name="Lee S."/>
            <person name="Kovar C."/>
            <person name="Wu Y."/>
            <person name="Scherer S.E."/>
            <person name="Worley K.C."/>
            <person name="Muzny D.M."/>
            <person name="Gibbs R."/>
        </authorList>
    </citation>
    <scope>NUCLEOTIDE SEQUENCE</scope>
    <source>
        <strain evidence="3">Brora</strain>
    </source>
</reference>
<keyword evidence="3" id="KW-1185">Reference proteome</keyword>
<dbReference type="HOGENOM" id="CLU_039559_0_0_1"/>
<reference evidence="2" key="2">
    <citation type="submission" date="2015-02" db="UniProtKB">
        <authorList>
            <consortium name="EnsemblMetazoa"/>
        </authorList>
    </citation>
    <scope>IDENTIFICATION</scope>
</reference>
<evidence type="ECO:0000313" key="2">
    <source>
        <dbReference type="EnsemblMetazoa" id="SMAR011065-PA"/>
    </source>
</evidence>
<dbReference type="EMBL" id="JH432010">
    <property type="status" value="NOT_ANNOTATED_CDS"/>
    <property type="molecule type" value="Genomic_DNA"/>
</dbReference>
<dbReference type="InterPro" id="IPR017437">
    <property type="entry name" value="ATP-NAD_kinase_PpnK-typ_C"/>
</dbReference>
<evidence type="ECO:0000313" key="3">
    <source>
        <dbReference type="Proteomes" id="UP000014500"/>
    </source>
</evidence>
<keyword evidence="1" id="KW-0547">Nucleotide-binding</keyword>
<dbReference type="Gene3D" id="2.60.200.30">
    <property type="entry name" value="Probable inorganic polyphosphate/atp-NAD kinase, domain 2"/>
    <property type="match status" value="1"/>
</dbReference>
<organism evidence="2 3">
    <name type="scientific">Strigamia maritima</name>
    <name type="common">European centipede</name>
    <name type="synonym">Geophilus maritimus</name>
    <dbReference type="NCBI Taxonomy" id="126957"/>
    <lineage>
        <taxon>Eukaryota</taxon>
        <taxon>Metazoa</taxon>
        <taxon>Ecdysozoa</taxon>
        <taxon>Arthropoda</taxon>
        <taxon>Myriapoda</taxon>
        <taxon>Chilopoda</taxon>
        <taxon>Pleurostigmophora</taxon>
        <taxon>Geophilomorpha</taxon>
        <taxon>Linotaeniidae</taxon>
        <taxon>Strigamia</taxon>
    </lineage>
</organism>
<dbReference type="GO" id="GO:0005739">
    <property type="term" value="C:mitochondrion"/>
    <property type="evidence" value="ECO:0007669"/>
    <property type="project" value="UniProtKB-SubCell"/>
</dbReference>
<keyword evidence="1" id="KW-0521">NADP</keyword>
<comment type="catalytic activity">
    <reaction evidence="1">
        <text>NAD(+) + ATP = ADP + NADP(+) + H(+)</text>
        <dbReference type="Rhea" id="RHEA:18629"/>
        <dbReference type="ChEBI" id="CHEBI:15378"/>
        <dbReference type="ChEBI" id="CHEBI:30616"/>
        <dbReference type="ChEBI" id="CHEBI:57540"/>
        <dbReference type="ChEBI" id="CHEBI:58349"/>
        <dbReference type="ChEBI" id="CHEBI:456216"/>
        <dbReference type="EC" id="2.7.1.23"/>
    </reaction>
</comment>
<proteinExistence type="inferred from homology"/>
<comment type="similarity">
    <text evidence="1">Belongs to the NAD kinase family.</text>
</comment>
<dbReference type="InterPro" id="IPR017438">
    <property type="entry name" value="ATP-NAD_kinase_N"/>
</dbReference>
<sequence>MMIKNLNKLIRTDGWMHSTISNRRKVTATPQFHPKKVLVLSKITRYEFEKRRHPNLSEEQLTDALAKRGSDYKGLLYHHDIHTKCLNLVTETLRRHNIETRVVQRSNYKEECIDWADAILSTGGDGTFLLGASRIQDSNKLIIGINSDPSRSEGYLCLPAKYSTDFPLAMKKLLEGRFRWNLRHRVRITLTGENAFEPPLELHDSQLTYPEYRFMDCIQEHHKAALLLPKNTDNRQVRVLPILALNEVFIGESLSSRVSYYEISIDGSLRVKQKSSGVTICTGTGSSSWYFNINKLTQQCVQNLLNIVKQETGCGISVTPELENKIRSKFNNSLYFDPGELKMAYTIRDPVVNGTVYTSEPRGFANSIEIKSRCFNACLVIDGGLSFVFNDGATALFDMFPEDALRSVILLED</sequence>
<dbReference type="InterPro" id="IPR012355">
    <property type="entry name" value="NADK2_mit"/>
</dbReference>
<comment type="function">
    <text evidence="1">Mitochondrial NAD(+) kinase that phosphorylates NAD(+) to yield NADP(+). Can use both ATP or inorganic polyphosphate as the phosphoryl donor.</text>
</comment>
<name>T1JBC5_STRMM</name>
<dbReference type="Gene3D" id="3.40.50.10330">
    <property type="entry name" value="Probable inorganic polyphosphate/atp-NAD kinase, domain 1"/>
    <property type="match status" value="1"/>
</dbReference>
<keyword evidence="1" id="KW-0418">Kinase</keyword>
<dbReference type="OMA" id="WHFNINK"/>
<dbReference type="PANTHER" id="PTHR13158:SF5">
    <property type="entry name" value="NAD KINASE 2, MITOCHONDRIAL"/>
    <property type="match status" value="1"/>
</dbReference>
<dbReference type="GO" id="GO:0019674">
    <property type="term" value="P:NAD+ metabolic process"/>
    <property type="evidence" value="ECO:0007669"/>
    <property type="project" value="UniProtKB-UniRule"/>
</dbReference>
<dbReference type="PhylomeDB" id="T1JBC5"/>
<dbReference type="GO" id="GO:0005524">
    <property type="term" value="F:ATP binding"/>
    <property type="evidence" value="ECO:0007669"/>
    <property type="project" value="UniProtKB-UniRule"/>
</dbReference>
<dbReference type="SUPFAM" id="SSF111331">
    <property type="entry name" value="NAD kinase/diacylglycerol kinase-like"/>
    <property type="match status" value="1"/>
</dbReference>
<keyword evidence="1" id="KW-0808">Transferase</keyword>
<dbReference type="eggNOG" id="KOG4180">
    <property type="taxonomic scope" value="Eukaryota"/>
</dbReference>
<keyword evidence="1" id="KW-0496">Mitochondrion</keyword>
<dbReference type="Proteomes" id="UP000014500">
    <property type="component" value="Unassembled WGS sequence"/>
</dbReference>
<dbReference type="PANTHER" id="PTHR13158">
    <property type="match status" value="1"/>
</dbReference>
<dbReference type="EnsemblMetazoa" id="SMAR011065-RA">
    <property type="protein sequence ID" value="SMAR011065-PA"/>
    <property type="gene ID" value="SMAR011065"/>
</dbReference>
<keyword evidence="1" id="KW-0067">ATP-binding</keyword>
<evidence type="ECO:0000256" key="1">
    <source>
        <dbReference type="PIRNR" id="PIRNR017565"/>
    </source>
</evidence>
<dbReference type="GO" id="GO:0006741">
    <property type="term" value="P:NADP+ biosynthetic process"/>
    <property type="evidence" value="ECO:0007669"/>
    <property type="project" value="UniProtKB-UniRule"/>
</dbReference>